<keyword evidence="2" id="KW-0863">Zinc-finger</keyword>
<dbReference type="Pfam" id="PF01167">
    <property type="entry name" value="Tub"/>
    <property type="match status" value="1"/>
</dbReference>
<dbReference type="GO" id="GO:0008270">
    <property type="term" value="F:zinc ion binding"/>
    <property type="evidence" value="ECO:0007669"/>
    <property type="project" value="UniProtKB-KW"/>
</dbReference>
<keyword evidence="2" id="KW-0479">Metal-binding</keyword>
<evidence type="ECO:0000256" key="2">
    <source>
        <dbReference type="PROSITE-ProRule" id="PRU00175"/>
    </source>
</evidence>
<accession>A0A7S2W8B3</accession>
<evidence type="ECO:0000256" key="1">
    <source>
        <dbReference type="ARBA" id="ARBA00007129"/>
    </source>
</evidence>
<dbReference type="PRINTS" id="PR01573">
    <property type="entry name" value="SUPERTUBBY"/>
</dbReference>
<dbReference type="InterPro" id="IPR001841">
    <property type="entry name" value="Znf_RING"/>
</dbReference>
<organism evidence="5">
    <name type="scientific">Mucochytrium quahogii</name>
    <dbReference type="NCBI Taxonomy" id="96639"/>
    <lineage>
        <taxon>Eukaryota</taxon>
        <taxon>Sar</taxon>
        <taxon>Stramenopiles</taxon>
        <taxon>Bigyra</taxon>
        <taxon>Labyrinthulomycetes</taxon>
        <taxon>Thraustochytrida</taxon>
        <taxon>Thraustochytriidae</taxon>
        <taxon>Mucochytrium</taxon>
    </lineage>
</organism>
<dbReference type="Gene3D" id="3.30.40.10">
    <property type="entry name" value="Zinc/RING finger domain, C3HC4 (zinc finger)"/>
    <property type="match status" value="1"/>
</dbReference>
<feature type="domain" description="RING-type" evidence="4">
    <location>
        <begin position="100"/>
        <end position="150"/>
    </location>
</feature>
<proteinExistence type="inferred from homology"/>
<reference evidence="5" key="1">
    <citation type="submission" date="2021-01" db="EMBL/GenBank/DDBJ databases">
        <authorList>
            <person name="Corre E."/>
            <person name="Pelletier E."/>
            <person name="Niang G."/>
            <person name="Scheremetjew M."/>
            <person name="Finn R."/>
            <person name="Kale V."/>
            <person name="Holt S."/>
            <person name="Cochrane G."/>
            <person name="Meng A."/>
            <person name="Brown T."/>
            <person name="Cohen L."/>
        </authorList>
    </citation>
    <scope>NUCLEOTIDE SEQUENCE</scope>
    <source>
        <strain evidence="5">NY070348D</strain>
    </source>
</reference>
<dbReference type="EMBL" id="HBHK01006952">
    <property type="protein sequence ID" value="CAD9673224.1"/>
    <property type="molecule type" value="Transcribed_RNA"/>
</dbReference>
<protein>
    <recommendedName>
        <fullName evidence="4">RING-type domain-containing protein</fullName>
    </recommendedName>
</protein>
<sequence>MEKSRVYAQSKTNFFLGAPKTSQNYNTTRKMQVSNNNANNADYEIQYAKHNTAPTNKKQLAMLMPALTSPSRKRQASVESRPLAQPTNNKRQKSQEEETCFICLGDFSDKNPKTHIPCANNCQSPVHSKCIYEWSESKESSTRNSCPLCRGELGEIEYIPRDRIGSHLFSDVNVRKDFLTHPVPKGLGPLRCYVRTVKCGYLNRSTRYELYLQAPTTLKYPLGPLPNIMGPKPGDILLAVSHKYVSRWGCAQLDVTMEKEAQGPSSSGTIATMYSSFTGLEHSIVGVQQTENGTSCMSELGAIRYTQNRIGKAVGPRRIHVCFPNIVQTNNKDQVVPASARPLPQVFHGPGVSHPVEEEDDEEEEQVEIESYATLVHKPVVKEDSLCAKLRDNGKRAKEDKTEKCLFGSNRTPYWLPAINAFSLDFGGRVTLPSNKNFQLVVNENEQASQGETDVSLQFGKVGETEEGEVFTMDVAFPLSPLQAFGVCLSSCDHKLMVF</sequence>
<dbReference type="InterPro" id="IPR013083">
    <property type="entry name" value="Znf_RING/FYVE/PHD"/>
</dbReference>
<comment type="similarity">
    <text evidence="1">Belongs to the TUB family.</text>
</comment>
<feature type="region of interest" description="Disordered" evidence="3">
    <location>
        <begin position="68"/>
        <end position="92"/>
    </location>
</feature>
<evidence type="ECO:0000313" key="5">
    <source>
        <dbReference type="EMBL" id="CAD9673224.1"/>
    </source>
</evidence>
<evidence type="ECO:0000256" key="3">
    <source>
        <dbReference type="SAM" id="MobiDB-lite"/>
    </source>
</evidence>
<dbReference type="PANTHER" id="PTHR16517:SF7">
    <property type="entry name" value="PROTEIN KING TUBBY"/>
    <property type="match status" value="1"/>
</dbReference>
<dbReference type="PANTHER" id="PTHR16517">
    <property type="entry name" value="TUBBY-RELATED"/>
    <property type="match status" value="1"/>
</dbReference>
<gene>
    <name evidence="5" type="ORF">QSP1433_LOCUS4238</name>
</gene>
<dbReference type="Gene3D" id="3.20.90.10">
    <property type="entry name" value="Tubby Protein, Chain A"/>
    <property type="match status" value="1"/>
</dbReference>
<dbReference type="InterPro" id="IPR000007">
    <property type="entry name" value="Tubby_C"/>
</dbReference>
<dbReference type="SUPFAM" id="SSF54518">
    <property type="entry name" value="Tubby C-terminal domain-like"/>
    <property type="match status" value="1"/>
</dbReference>
<name>A0A7S2W8B3_9STRA</name>
<dbReference type="InterPro" id="IPR025659">
    <property type="entry name" value="Tubby-like_C"/>
</dbReference>
<dbReference type="AlphaFoldDB" id="A0A7S2W8B3"/>
<keyword evidence="2" id="KW-0862">Zinc</keyword>
<dbReference type="SUPFAM" id="SSF57850">
    <property type="entry name" value="RING/U-box"/>
    <property type="match status" value="1"/>
</dbReference>
<evidence type="ECO:0000259" key="4">
    <source>
        <dbReference type="PROSITE" id="PS50089"/>
    </source>
</evidence>
<dbReference type="PROSITE" id="PS50089">
    <property type="entry name" value="ZF_RING_2"/>
    <property type="match status" value="1"/>
</dbReference>